<evidence type="ECO:0000256" key="7">
    <source>
        <dbReference type="ARBA" id="ARBA00023004"/>
    </source>
</evidence>
<dbReference type="PANTHER" id="PTHR34688:SF2">
    <property type="entry name" value="CYTOCHROME C6, CHLOROPLASTIC"/>
    <property type="match status" value="1"/>
</dbReference>
<reference evidence="15 16" key="2">
    <citation type="submission" date="2024-10" db="EMBL/GenBank/DDBJ databases">
        <authorList>
            <person name="Ryan C."/>
        </authorList>
    </citation>
    <scope>NUCLEOTIDE SEQUENCE [LARGE SCALE GENOMIC DNA]</scope>
</reference>
<keyword evidence="16" id="KW-1185">Reference proteome</keyword>
<evidence type="ECO:0000256" key="4">
    <source>
        <dbReference type="ARBA" id="ARBA00022617"/>
    </source>
</evidence>
<feature type="domain" description="Cytochrome c" evidence="14">
    <location>
        <begin position="120"/>
        <end position="212"/>
    </location>
</feature>
<dbReference type="PANTHER" id="PTHR34688">
    <property type="entry name" value="CYTOCHROME C6, CHLOROPLASTIC"/>
    <property type="match status" value="1"/>
</dbReference>
<evidence type="ECO:0000256" key="5">
    <source>
        <dbReference type="ARBA" id="ARBA00022723"/>
    </source>
</evidence>
<evidence type="ECO:0000256" key="1">
    <source>
        <dbReference type="ARBA" id="ARBA00002347"/>
    </source>
</evidence>
<evidence type="ECO:0000256" key="13">
    <source>
        <dbReference type="SAM" id="MobiDB-lite"/>
    </source>
</evidence>
<evidence type="ECO:0000256" key="10">
    <source>
        <dbReference type="ARBA" id="ARBA00031247"/>
    </source>
</evidence>
<accession>A0ABC9G160</accession>
<comment type="similarity">
    <text evidence="2">Belongs to the cytochrome c family. PetJ subfamily.</text>
</comment>
<sequence length="224" mass="23289">MNHSKSAAPAFPDLPRPVSTCRPLRRRRTPAAGNAPRAMYGLPSAAAPQLPSHRACFASSSVPPVRAASAHCCAGLKQARPPAAAAAVAGRAAAPLLAAALLLSAAPYGLPAATPPAFAQPVSEGAALFRKACIGCHDMGGNILQPGATLFLKDLERNGVATEEELYNITYYGKGRMPGFGEKCTPRGQCTFGPRLSEDDIKLLASFVKSQAENGWPKIEGDGE</sequence>
<keyword evidence="5 12" id="KW-0479">Metal-binding</keyword>
<gene>
    <name evidence="15" type="ORF">URODEC1_LOCUS111395</name>
</gene>
<dbReference type="Pfam" id="PF13442">
    <property type="entry name" value="Cytochrome_CBB3"/>
    <property type="match status" value="1"/>
</dbReference>
<dbReference type="InterPro" id="IPR036909">
    <property type="entry name" value="Cyt_c-like_dom_sf"/>
</dbReference>
<evidence type="ECO:0000256" key="3">
    <source>
        <dbReference type="ARBA" id="ARBA00022448"/>
    </source>
</evidence>
<evidence type="ECO:0000259" key="14">
    <source>
        <dbReference type="PROSITE" id="PS51007"/>
    </source>
</evidence>
<dbReference type="FunFam" id="1.10.760.10:FF:000021">
    <property type="entry name" value="Cytochrome c6, chloroplastic"/>
    <property type="match status" value="1"/>
</dbReference>
<dbReference type="GO" id="GO:0046872">
    <property type="term" value="F:metal ion binding"/>
    <property type="evidence" value="ECO:0007669"/>
    <property type="project" value="UniProtKB-KW"/>
</dbReference>
<evidence type="ECO:0000256" key="8">
    <source>
        <dbReference type="ARBA" id="ARBA00023078"/>
    </source>
</evidence>
<dbReference type="Proteomes" id="UP001497457">
    <property type="component" value="Chromosome 8b"/>
</dbReference>
<evidence type="ECO:0000256" key="2">
    <source>
        <dbReference type="ARBA" id="ARBA00009650"/>
    </source>
</evidence>
<dbReference type="InterPro" id="IPR009056">
    <property type="entry name" value="Cyt_c-like_dom"/>
</dbReference>
<evidence type="ECO:0000313" key="15">
    <source>
        <dbReference type="EMBL" id="CAL5086075.1"/>
    </source>
</evidence>
<protein>
    <recommendedName>
        <fullName evidence="11">Cytochrome c-553</fullName>
    </recommendedName>
    <alternativeName>
        <fullName evidence="10">Cytochrome c553</fullName>
    </alternativeName>
    <alternativeName>
        <fullName evidence="9">Soluble cytochrome f</fullName>
    </alternativeName>
</protein>
<dbReference type="EMBL" id="OZ075118">
    <property type="protein sequence ID" value="CAL5086075.1"/>
    <property type="molecule type" value="Genomic_DNA"/>
</dbReference>
<dbReference type="PROSITE" id="PS51007">
    <property type="entry name" value="CYTC"/>
    <property type="match status" value="1"/>
</dbReference>
<keyword evidence="6" id="KW-0249">Electron transport</keyword>
<evidence type="ECO:0000256" key="6">
    <source>
        <dbReference type="ARBA" id="ARBA00022982"/>
    </source>
</evidence>
<dbReference type="InterPro" id="IPR023655">
    <property type="entry name" value="Cyt_C6"/>
</dbReference>
<dbReference type="AlphaFoldDB" id="A0ABC9G160"/>
<dbReference type="Gene3D" id="1.10.760.10">
    <property type="entry name" value="Cytochrome c-like domain"/>
    <property type="match status" value="1"/>
</dbReference>
<keyword evidence="3" id="KW-0813">Transport</keyword>
<feature type="region of interest" description="Disordered" evidence="13">
    <location>
        <begin position="1"/>
        <end position="38"/>
    </location>
</feature>
<evidence type="ECO:0000256" key="12">
    <source>
        <dbReference type="PROSITE-ProRule" id="PRU00433"/>
    </source>
</evidence>
<organism evidence="15 16">
    <name type="scientific">Urochloa decumbens</name>
    <dbReference type="NCBI Taxonomy" id="240449"/>
    <lineage>
        <taxon>Eukaryota</taxon>
        <taxon>Viridiplantae</taxon>
        <taxon>Streptophyta</taxon>
        <taxon>Embryophyta</taxon>
        <taxon>Tracheophyta</taxon>
        <taxon>Spermatophyta</taxon>
        <taxon>Magnoliopsida</taxon>
        <taxon>Liliopsida</taxon>
        <taxon>Poales</taxon>
        <taxon>Poaceae</taxon>
        <taxon>PACMAD clade</taxon>
        <taxon>Panicoideae</taxon>
        <taxon>Panicodae</taxon>
        <taxon>Paniceae</taxon>
        <taxon>Melinidinae</taxon>
        <taxon>Urochloa</taxon>
    </lineage>
</organism>
<reference evidence="16" key="1">
    <citation type="submission" date="2024-06" db="EMBL/GenBank/DDBJ databases">
        <authorList>
            <person name="Ryan C."/>
        </authorList>
    </citation>
    <scope>NUCLEOTIDE SEQUENCE [LARGE SCALE GENOMIC DNA]</scope>
</reference>
<evidence type="ECO:0000256" key="11">
    <source>
        <dbReference type="ARBA" id="ARBA00033211"/>
    </source>
</evidence>
<comment type="function">
    <text evidence="1">Functions as an electron carrier between membrane-bound cytochrome b6-f and photosystem I in oxygenic photosynthesis.</text>
</comment>
<keyword evidence="7 12" id="KW-0408">Iron</keyword>
<evidence type="ECO:0000313" key="16">
    <source>
        <dbReference type="Proteomes" id="UP001497457"/>
    </source>
</evidence>
<dbReference type="SUPFAM" id="SSF46626">
    <property type="entry name" value="Cytochrome c"/>
    <property type="match status" value="1"/>
</dbReference>
<keyword evidence="8" id="KW-0793">Thylakoid</keyword>
<proteinExistence type="inferred from homology"/>
<evidence type="ECO:0000256" key="9">
    <source>
        <dbReference type="ARBA" id="ARBA00030448"/>
    </source>
</evidence>
<keyword evidence="4 12" id="KW-0349">Heme</keyword>
<name>A0ABC9G160_9POAL</name>